<dbReference type="SUPFAM" id="SSF56112">
    <property type="entry name" value="Protein kinase-like (PK-like)"/>
    <property type="match status" value="1"/>
</dbReference>
<dbReference type="PROSITE" id="PS50011">
    <property type="entry name" value="PROTEIN_KINASE_DOM"/>
    <property type="match status" value="1"/>
</dbReference>
<dbReference type="SMART" id="SM00220">
    <property type="entry name" value="S_TKc"/>
    <property type="match status" value="1"/>
</dbReference>
<evidence type="ECO:0000259" key="10">
    <source>
        <dbReference type="PROSITE" id="PS51285"/>
    </source>
</evidence>
<evidence type="ECO:0000313" key="11">
    <source>
        <dbReference type="EMBL" id="RKP24850.1"/>
    </source>
</evidence>
<evidence type="ECO:0000256" key="7">
    <source>
        <dbReference type="PROSITE-ProRule" id="PRU10141"/>
    </source>
</evidence>
<reference evidence="12" key="1">
    <citation type="journal article" date="2018" name="Nat. Microbiol.">
        <title>Leveraging single-cell genomics to expand the fungal tree of life.</title>
        <authorList>
            <person name="Ahrendt S.R."/>
            <person name="Quandt C.A."/>
            <person name="Ciobanu D."/>
            <person name="Clum A."/>
            <person name="Salamov A."/>
            <person name="Andreopoulos B."/>
            <person name="Cheng J.F."/>
            <person name="Woyke T."/>
            <person name="Pelin A."/>
            <person name="Henrissat B."/>
            <person name="Reynolds N.K."/>
            <person name="Benny G.L."/>
            <person name="Smith M.E."/>
            <person name="James T.Y."/>
            <person name="Grigoriev I.V."/>
        </authorList>
    </citation>
    <scope>NUCLEOTIDE SEQUENCE [LARGE SCALE GENOMIC DNA]</scope>
    <source>
        <strain evidence="12">Benny S71-1</strain>
    </source>
</reference>
<feature type="domain" description="Protein kinase" evidence="9">
    <location>
        <begin position="3"/>
        <end position="283"/>
    </location>
</feature>
<name>A0A4P9Z0H8_9FUNG</name>
<dbReference type="InterPro" id="IPR008271">
    <property type="entry name" value="Ser/Thr_kinase_AS"/>
</dbReference>
<dbReference type="PANTHER" id="PTHR24351">
    <property type="entry name" value="RIBOSOMAL PROTEIN S6 KINASE"/>
    <property type="match status" value="1"/>
</dbReference>
<dbReference type="GO" id="GO:0005524">
    <property type="term" value="F:ATP binding"/>
    <property type="evidence" value="ECO:0007669"/>
    <property type="project" value="UniProtKB-UniRule"/>
</dbReference>
<keyword evidence="6 7" id="KW-0067">ATP-binding</keyword>
<dbReference type="Gene3D" id="1.10.510.10">
    <property type="entry name" value="Transferase(Phosphotransferase) domain 1"/>
    <property type="match status" value="1"/>
</dbReference>
<dbReference type="InterPro" id="IPR000961">
    <property type="entry name" value="AGC-kinase_C"/>
</dbReference>
<dbReference type="AlphaFoldDB" id="A0A4P9Z0H8"/>
<organism evidence="11 12">
    <name type="scientific">Syncephalis pseudoplumigaleata</name>
    <dbReference type="NCBI Taxonomy" id="1712513"/>
    <lineage>
        <taxon>Eukaryota</taxon>
        <taxon>Fungi</taxon>
        <taxon>Fungi incertae sedis</taxon>
        <taxon>Zoopagomycota</taxon>
        <taxon>Zoopagomycotina</taxon>
        <taxon>Zoopagomycetes</taxon>
        <taxon>Zoopagales</taxon>
        <taxon>Piptocephalidaceae</taxon>
        <taxon>Syncephalis</taxon>
    </lineage>
</organism>
<gene>
    <name evidence="11" type="ORF">SYNPS1DRAFT_5528</name>
</gene>
<evidence type="ECO:0000259" key="9">
    <source>
        <dbReference type="PROSITE" id="PS50011"/>
    </source>
</evidence>
<dbReference type="PROSITE" id="PS51285">
    <property type="entry name" value="AGC_KINASE_CTER"/>
    <property type="match status" value="1"/>
</dbReference>
<dbReference type="PROSITE" id="PS00107">
    <property type="entry name" value="PROTEIN_KINASE_ATP"/>
    <property type="match status" value="1"/>
</dbReference>
<dbReference type="Gene3D" id="3.30.200.20">
    <property type="entry name" value="Phosphorylase Kinase, domain 1"/>
    <property type="match status" value="1"/>
</dbReference>
<evidence type="ECO:0000256" key="1">
    <source>
        <dbReference type="ARBA" id="ARBA00022527"/>
    </source>
</evidence>
<dbReference type="Pfam" id="PF00069">
    <property type="entry name" value="Pkinase"/>
    <property type="match status" value="1"/>
</dbReference>
<dbReference type="InterPro" id="IPR011009">
    <property type="entry name" value="Kinase-like_dom_sf"/>
</dbReference>
<dbReference type="OrthoDB" id="63267at2759"/>
<feature type="non-terminal residue" evidence="11">
    <location>
        <position position="1"/>
    </location>
</feature>
<evidence type="ECO:0000256" key="3">
    <source>
        <dbReference type="ARBA" id="ARBA00022679"/>
    </source>
</evidence>
<dbReference type="InterPro" id="IPR045270">
    <property type="entry name" value="STKc_AGC"/>
</dbReference>
<dbReference type="PROSITE" id="PS00108">
    <property type="entry name" value="PROTEIN_KINASE_ST"/>
    <property type="match status" value="1"/>
</dbReference>
<keyword evidence="4 7" id="KW-0547">Nucleotide-binding</keyword>
<evidence type="ECO:0000256" key="5">
    <source>
        <dbReference type="ARBA" id="ARBA00022777"/>
    </source>
</evidence>
<proteinExistence type="inferred from homology"/>
<sequence>EDFELCYVLGRGSMGKVFLARDRETRHHYAVKCIAKHRLIEQQELYHARSERDILATLSRVHHPFLIRLLYSFQNEDQLFLVLDYHRGGDIASELTRLHHFDETRVLFYAQELVLGIAELHRLGIIYRDLKPENILIAQDGHVVLTDFGLSKQFTQGNPYAPYEQEDYGGGGGEEEAGVSTDTFCGTAEYLAPEVLMGDRYSYAVDWWSLGTVLYEMLFGITPFWDDNHMVMYRRVLRESVQFPANIPETIKSFLGRLLDRNPSRRLGHGIDGARQVQEHPFFEGTNWDDVIKKKVPVPYVPAA</sequence>
<keyword evidence="5 11" id="KW-0418">Kinase</keyword>
<accession>A0A4P9Z0H8</accession>
<comment type="similarity">
    <text evidence="8">Belongs to the protein kinase superfamily.</text>
</comment>
<keyword evidence="1 8" id="KW-0723">Serine/threonine-protein kinase</keyword>
<keyword evidence="2" id="KW-0597">Phosphoprotein</keyword>
<dbReference type="InterPro" id="IPR017441">
    <property type="entry name" value="Protein_kinase_ATP_BS"/>
</dbReference>
<evidence type="ECO:0000256" key="6">
    <source>
        <dbReference type="ARBA" id="ARBA00022840"/>
    </source>
</evidence>
<dbReference type="GO" id="GO:0004674">
    <property type="term" value="F:protein serine/threonine kinase activity"/>
    <property type="evidence" value="ECO:0007669"/>
    <property type="project" value="UniProtKB-KW"/>
</dbReference>
<keyword evidence="3" id="KW-0808">Transferase</keyword>
<evidence type="ECO:0000256" key="2">
    <source>
        <dbReference type="ARBA" id="ARBA00022553"/>
    </source>
</evidence>
<keyword evidence="12" id="KW-1185">Reference proteome</keyword>
<dbReference type="FunFam" id="1.10.510.10:FF:000465">
    <property type="entry name" value="Non-specific serine/threonine protein kinase"/>
    <property type="match status" value="1"/>
</dbReference>
<feature type="binding site" evidence="7">
    <location>
        <position position="36"/>
    </location>
    <ligand>
        <name>ATP</name>
        <dbReference type="ChEBI" id="CHEBI:30616"/>
    </ligand>
</feature>
<dbReference type="InterPro" id="IPR000719">
    <property type="entry name" value="Prot_kinase_dom"/>
</dbReference>
<feature type="non-terminal residue" evidence="11">
    <location>
        <position position="304"/>
    </location>
</feature>
<evidence type="ECO:0000256" key="4">
    <source>
        <dbReference type="ARBA" id="ARBA00022741"/>
    </source>
</evidence>
<dbReference type="CDD" id="cd05123">
    <property type="entry name" value="STKc_AGC"/>
    <property type="match status" value="1"/>
</dbReference>
<evidence type="ECO:0000256" key="8">
    <source>
        <dbReference type="RuleBase" id="RU000304"/>
    </source>
</evidence>
<evidence type="ECO:0000313" key="12">
    <source>
        <dbReference type="Proteomes" id="UP000278143"/>
    </source>
</evidence>
<dbReference type="Proteomes" id="UP000278143">
    <property type="component" value="Unassembled WGS sequence"/>
</dbReference>
<feature type="domain" description="AGC-kinase C-terminal" evidence="10">
    <location>
        <begin position="284"/>
        <end position="304"/>
    </location>
</feature>
<dbReference type="EMBL" id="KZ990005">
    <property type="protein sequence ID" value="RKP24850.1"/>
    <property type="molecule type" value="Genomic_DNA"/>
</dbReference>
<protein>
    <submittedName>
        <fullName evidence="11">Kinase-like domain-containing protein</fullName>
    </submittedName>
</protein>